<proteinExistence type="predicted"/>
<protein>
    <submittedName>
        <fullName evidence="1">Uncharacterized protein</fullName>
    </submittedName>
</protein>
<evidence type="ECO:0000313" key="1">
    <source>
        <dbReference type="EMBL" id="AOR36019.1"/>
    </source>
</evidence>
<gene>
    <name evidence="1" type="ORF">BFF78_37645</name>
</gene>
<dbReference type="KEGG" id="spun:BFF78_37645"/>
<dbReference type="Proteomes" id="UP000094960">
    <property type="component" value="Chromosome"/>
</dbReference>
<dbReference type="EMBL" id="CP017248">
    <property type="protein sequence ID" value="AOR36019.1"/>
    <property type="molecule type" value="Genomic_DNA"/>
</dbReference>
<organism evidence="1 2">
    <name type="scientific">Streptomyces fodineus</name>
    <dbReference type="NCBI Taxonomy" id="1904616"/>
    <lineage>
        <taxon>Bacteria</taxon>
        <taxon>Bacillati</taxon>
        <taxon>Actinomycetota</taxon>
        <taxon>Actinomycetes</taxon>
        <taxon>Kitasatosporales</taxon>
        <taxon>Streptomycetaceae</taxon>
        <taxon>Streptomyces</taxon>
    </lineage>
</organism>
<name>A0A1D7YKY6_9ACTN</name>
<dbReference type="AlphaFoldDB" id="A0A1D7YKY6"/>
<keyword evidence="2" id="KW-1185">Reference proteome</keyword>
<evidence type="ECO:0000313" key="2">
    <source>
        <dbReference type="Proteomes" id="UP000094960"/>
    </source>
</evidence>
<sequence>MHDPGKILLDVALTEALGGYCLVDVAMLRSEPGVFGPVTSDPTVSSVAPAAPPWWPHAHPRPEL</sequence>
<accession>A0A1D7YKY6</accession>
<reference evidence="2" key="1">
    <citation type="submission" date="2016-09" db="EMBL/GenBank/DDBJ databases">
        <title>Streptomyces puniciscabiei strain:TW1S1 Genome sequencing and assembly.</title>
        <authorList>
            <person name="Kim M.-K."/>
            <person name="Kim S.B."/>
        </authorList>
    </citation>
    <scope>NUCLEOTIDE SEQUENCE [LARGE SCALE GENOMIC DNA]</scope>
    <source>
        <strain evidence="2">TW1S1</strain>
    </source>
</reference>